<dbReference type="InterPro" id="IPR029063">
    <property type="entry name" value="SAM-dependent_MTases_sf"/>
</dbReference>
<sequence length="256" mass="27384">MSTRTLAGTSSPSVDPHLARRLVQEWDEQQQRYALHRDTRFEVVLDVLAGHPGPANPTVVDLGCGPGSLTARVARRLPSAHVIGLDADPLLLALGRAACPEVGRFTQVLIGAPGWPRTAGLTRPVDAVVSSTALHYLDPEALARLYRDLAALVRPGGLLVNADHLPSGDPALDAVHARLLPPAGDLPQRDWAQWWQDVESHPDMADLLALRRQGPTVSGDHAVPLAVHTALLRRAGFTSVGTAWQHGTSVVLVAVR</sequence>
<dbReference type="PANTHER" id="PTHR43861:SF1">
    <property type="entry name" value="TRANS-ACONITATE 2-METHYLTRANSFERASE"/>
    <property type="match status" value="1"/>
</dbReference>
<dbReference type="GO" id="GO:0008168">
    <property type="term" value="F:methyltransferase activity"/>
    <property type="evidence" value="ECO:0007669"/>
    <property type="project" value="UniProtKB-KW"/>
</dbReference>
<feature type="domain" description="Methyltransferase" evidence="3">
    <location>
        <begin position="59"/>
        <end position="157"/>
    </location>
</feature>
<dbReference type="Gene3D" id="3.40.50.150">
    <property type="entry name" value="Vaccinia Virus protein VP39"/>
    <property type="match status" value="1"/>
</dbReference>
<keyword evidence="2 4" id="KW-0808">Transferase</keyword>
<protein>
    <submittedName>
        <fullName evidence="4">Methyltransferase</fullName>
    </submittedName>
</protein>
<dbReference type="SUPFAM" id="SSF53335">
    <property type="entry name" value="S-adenosyl-L-methionine-dependent methyltransferases"/>
    <property type="match status" value="1"/>
</dbReference>
<evidence type="ECO:0000259" key="3">
    <source>
        <dbReference type="Pfam" id="PF13649"/>
    </source>
</evidence>
<dbReference type="PANTHER" id="PTHR43861">
    <property type="entry name" value="TRANS-ACONITATE 2-METHYLTRANSFERASE-RELATED"/>
    <property type="match status" value="1"/>
</dbReference>
<reference evidence="4 5" key="1">
    <citation type="submission" date="2013-08" db="EMBL/GenBank/DDBJ databases">
        <title>Genome sequencing of Cellulomonas bogoriensis 69B4.</title>
        <authorList>
            <person name="Chen F."/>
            <person name="Li Y."/>
            <person name="Wang G."/>
        </authorList>
    </citation>
    <scope>NUCLEOTIDE SEQUENCE [LARGE SCALE GENOMIC DNA]</scope>
    <source>
        <strain evidence="4 5">69B4</strain>
    </source>
</reference>
<dbReference type="Pfam" id="PF13649">
    <property type="entry name" value="Methyltransf_25"/>
    <property type="match status" value="1"/>
</dbReference>
<comment type="caution">
    <text evidence="4">The sequence shown here is derived from an EMBL/GenBank/DDBJ whole genome shotgun (WGS) entry which is preliminary data.</text>
</comment>
<dbReference type="AlphaFoldDB" id="A0A0A0BKN8"/>
<evidence type="ECO:0000256" key="1">
    <source>
        <dbReference type="ARBA" id="ARBA00022603"/>
    </source>
</evidence>
<keyword evidence="1 4" id="KW-0489">Methyltransferase</keyword>
<organism evidence="4 5">
    <name type="scientific">Cellulomonas bogoriensis 69B4 = DSM 16987</name>
    <dbReference type="NCBI Taxonomy" id="1386082"/>
    <lineage>
        <taxon>Bacteria</taxon>
        <taxon>Bacillati</taxon>
        <taxon>Actinomycetota</taxon>
        <taxon>Actinomycetes</taxon>
        <taxon>Micrococcales</taxon>
        <taxon>Cellulomonadaceae</taxon>
        <taxon>Cellulomonas</taxon>
    </lineage>
</organism>
<dbReference type="RefSeq" id="WP_198026111.1">
    <property type="nucleotide sequence ID" value="NZ_AXCZ01000341.1"/>
</dbReference>
<gene>
    <name evidence="4" type="ORF">N869_07930</name>
</gene>
<proteinExistence type="predicted"/>
<evidence type="ECO:0000256" key="2">
    <source>
        <dbReference type="ARBA" id="ARBA00022679"/>
    </source>
</evidence>
<dbReference type="InterPro" id="IPR041698">
    <property type="entry name" value="Methyltransf_25"/>
</dbReference>
<evidence type="ECO:0000313" key="5">
    <source>
        <dbReference type="Proteomes" id="UP000054314"/>
    </source>
</evidence>
<evidence type="ECO:0000313" key="4">
    <source>
        <dbReference type="EMBL" id="KGM08420.1"/>
    </source>
</evidence>
<keyword evidence="5" id="KW-1185">Reference proteome</keyword>
<dbReference type="GO" id="GO:0032259">
    <property type="term" value="P:methylation"/>
    <property type="evidence" value="ECO:0007669"/>
    <property type="project" value="UniProtKB-KW"/>
</dbReference>
<dbReference type="CDD" id="cd02440">
    <property type="entry name" value="AdoMet_MTases"/>
    <property type="match status" value="1"/>
</dbReference>
<dbReference type="Proteomes" id="UP000054314">
    <property type="component" value="Unassembled WGS sequence"/>
</dbReference>
<dbReference type="EMBL" id="AXCZ01000341">
    <property type="protein sequence ID" value="KGM08420.1"/>
    <property type="molecule type" value="Genomic_DNA"/>
</dbReference>
<accession>A0A0A0BKN8</accession>
<name>A0A0A0BKN8_9CELL</name>